<evidence type="ECO:0000313" key="1">
    <source>
        <dbReference type="EMBL" id="GAI59511.1"/>
    </source>
</evidence>
<feature type="non-terminal residue" evidence="1">
    <location>
        <position position="1"/>
    </location>
</feature>
<dbReference type="AlphaFoldDB" id="X1QXI8"/>
<protein>
    <submittedName>
        <fullName evidence="1">Uncharacterized protein</fullName>
    </submittedName>
</protein>
<name>X1QXI8_9ZZZZ</name>
<gene>
    <name evidence="1" type="ORF">S12H4_04482</name>
</gene>
<dbReference type="EMBL" id="BARW01001388">
    <property type="protein sequence ID" value="GAI59511.1"/>
    <property type="molecule type" value="Genomic_DNA"/>
</dbReference>
<reference evidence="1" key="1">
    <citation type="journal article" date="2014" name="Front. Microbiol.">
        <title>High frequency of phylogenetically diverse reductive dehalogenase-homologous genes in deep subseafloor sedimentary metagenomes.</title>
        <authorList>
            <person name="Kawai M."/>
            <person name="Futagami T."/>
            <person name="Toyoda A."/>
            <person name="Takaki Y."/>
            <person name="Nishi S."/>
            <person name="Hori S."/>
            <person name="Arai W."/>
            <person name="Tsubouchi T."/>
            <person name="Morono Y."/>
            <person name="Uchiyama I."/>
            <person name="Ito T."/>
            <person name="Fujiyama A."/>
            <person name="Inagaki F."/>
            <person name="Takami H."/>
        </authorList>
    </citation>
    <scope>NUCLEOTIDE SEQUENCE</scope>
    <source>
        <strain evidence="1">Expedition CK06-06</strain>
    </source>
</reference>
<accession>X1QXI8</accession>
<sequence length="85" mass="9976">NILEVRAYPVDGYYFATNEEALKVEDFRAWLFAYDYRYRSIHYITGSQRVGIELYKLIKLGIKKKQKLATASQSYLSHLNRAHTA</sequence>
<organism evidence="1">
    <name type="scientific">marine sediment metagenome</name>
    <dbReference type="NCBI Taxonomy" id="412755"/>
    <lineage>
        <taxon>unclassified sequences</taxon>
        <taxon>metagenomes</taxon>
        <taxon>ecological metagenomes</taxon>
    </lineage>
</organism>
<proteinExistence type="predicted"/>
<comment type="caution">
    <text evidence="1">The sequence shown here is derived from an EMBL/GenBank/DDBJ whole genome shotgun (WGS) entry which is preliminary data.</text>
</comment>